<evidence type="ECO:0008006" key="3">
    <source>
        <dbReference type="Google" id="ProtNLM"/>
    </source>
</evidence>
<proteinExistence type="predicted"/>
<reference evidence="2" key="1">
    <citation type="journal article" date="2017" name="Nat. Commun.">
        <title>The asparagus genome sheds light on the origin and evolution of a young Y chromosome.</title>
        <authorList>
            <person name="Harkess A."/>
            <person name="Zhou J."/>
            <person name="Xu C."/>
            <person name="Bowers J.E."/>
            <person name="Van der Hulst R."/>
            <person name="Ayyampalayam S."/>
            <person name="Mercati F."/>
            <person name="Riccardi P."/>
            <person name="McKain M.R."/>
            <person name="Kakrana A."/>
            <person name="Tang H."/>
            <person name="Ray J."/>
            <person name="Groenendijk J."/>
            <person name="Arikit S."/>
            <person name="Mathioni S.M."/>
            <person name="Nakano M."/>
            <person name="Shan H."/>
            <person name="Telgmann-Rauber A."/>
            <person name="Kanno A."/>
            <person name="Yue Z."/>
            <person name="Chen H."/>
            <person name="Li W."/>
            <person name="Chen Y."/>
            <person name="Xu X."/>
            <person name="Zhang Y."/>
            <person name="Luo S."/>
            <person name="Chen H."/>
            <person name="Gao J."/>
            <person name="Mao Z."/>
            <person name="Pires J.C."/>
            <person name="Luo M."/>
            <person name="Kudrna D."/>
            <person name="Wing R.A."/>
            <person name="Meyers B.C."/>
            <person name="Yi K."/>
            <person name="Kong H."/>
            <person name="Lavrijsen P."/>
            <person name="Sunseri F."/>
            <person name="Falavigna A."/>
            <person name="Ye Y."/>
            <person name="Leebens-Mack J.H."/>
            <person name="Chen G."/>
        </authorList>
    </citation>
    <scope>NUCLEOTIDE SEQUENCE [LARGE SCALE GENOMIC DNA]</scope>
    <source>
        <strain evidence="2">cv. DH0086</strain>
    </source>
</reference>
<protein>
    <recommendedName>
        <fullName evidence="3">Serine-threonine/tyrosine-protein kinase catalytic domain-containing protein</fullName>
    </recommendedName>
</protein>
<accession>A0A5P1EL97</accession>
<dbReference type="Proteomes" id="UP000243459">
    <property type="component" value="Chromosome 7"/>
</dbReference>
<evidence type="ECO:0000313" key="2">
    <source>
        <dbReference type="Proteomes" id="UP000243459"/>
    </source>
</evidence>
<gene>
    <name evidence="1" type="ORF">A4U43_C07F38340</name>
</gene>
<evidence type="ECO:0000313" key="1">
    <source>
        <dbReference type="EMBL" id="ONK65559.1"/>
    </source>
</evidence>
<dbReference type="Gramene" id="ONK65559">
    <property type="protein sequence ID" value="ONK65559"/>
    <property type="gene ID" value="A4U43_C07F38340"/>
</dbReference>
<name>A0A5P1EL97_ASPOF</name>
<keyword evidence="2" id="KW-1185">Reference proteome</keyword>
<dbReference type="AlphaFoldDB" id="A0A5P1EL97"/>
<sequence>MARWVESRIESQDEDLLDSSLKPVAAREQSSMFEVLDLGLECTRTAAAERPSSRKVSEVLVQICSRVRRAGHGKNIIV</sequence>
<organism evidence="1 2">
    <name type="scientific">Asparagus officinalis</name>
    <name type="common">Garden asparagus</name>
    <dbReference type="NCBI Taxonomy" id="4686"/>
    <lineage>
        <taxon>Eukaryota</taxon>
        <taxon>Viridiplantae</taxon>
        <taxon>Streptophyta</taxon>
        <taxon>Embryophyta</taxon>
        <taxon>Tracheophyta</taxon>
        <taxon>Spermatophyta</taxon>
        <taxon>Magnoliopsida</taxon>
        <taxon>Liliopsida</taxon>
        <taxon>Asparagales</taxon>
        <taxon>Asparagaceae</taxon>
        <taxon>Asparagoideae</taxon>
        <taxon>Asparagus</taxon>
    </lineage>
</organism>
<dbReference type="EMBL" id="CM007387">
    <property type="protein sequence ID" value="ONK65559.1"/>
    <property type="molecule type" value="Genomic_DNA"/>
</dbReference>